<gene>
    <name evidence="1" type="ORF">WMY93_018087</name>
</gene>
<protein>
    <submittedName>
        <fullName evidence="1">Uncharacterized protein</fullName>
    </submittedName>
</protein>
<dbReference type="EMBL" id="JBBPFD010000013">
    <property type="protein sequence ID" value="KAK7901318.1"/>
    <property type="molecule type" value="Genomic_DNA"/>
</dbReference>
<evidence type="ECO:0000313" key="2">
    <source>
        <dbReference type="Proteomes" id="UP001460270"/>
    </source>
</evidence>
<name>A0AAW0NJ49_9GOBI</name>
<accession>A0AAW0NJ49</accession>
<dbReference type="Proteomes" id="UP001460270">
    <property type="component" value="Unassembled WGS sequence"/>
</dbReference>
<keyword evidence="2" id="KW-1185">Reference proteome</keyword>
<evidence type="ECO:0000313" key="1">
    <source>
        <dbReference type="EMBL" id="KAK7901318.1"/>
    </source>
</evidence>
<proteinExistence type="predicted"/>
<dbReference type="AlphaFoldDB" id="A0AAW0NJ49"/>
<reference evidence="2" key="1">
    <citation type="submission" date="2024-04" db="EMBL/GenBank/DDBJ databases">
        <title>Salinicola lusitanus LLJ914,a marine bacterium isolated from the Okinawa Trough.</title>
        <authorList>
            <person name="Li J."/>
        </authorList>
    </citation>
    <scope>NUCLEOTIDE SEQUENCE [LARGE SCALE GENOMIC DNA]</scope>
</reference>
<sequence>MTLCHHLLALRPTPQALRSNTTHCLQLQLELTATERCTADVTSERGEVSCVRTCGGWVCVRAQCSGCSRVCVVAQAAMLTCANATPPPITLKTYAATPEELTANANCPDQDAGAEVCVRPRGMRPRAVRTRYVRTRDVRPRDVRPRDQRCEAQE</sequence>
<comment type="caution">
    <text evidence="1">The sequence shown here is derived from an EMBL/GenBank/DDBJ whole genome shotgun (WGS) entry which is preliminary data.</text>
</comment>
<organism evidence="1 2">
    <name type="scientific">Mugilogobius chulae</name>
    <name type="common">yellowstripe goby</name>
    <dbReference type="NCBI Taxonomy" id="88201"/>
    <lineage>
        <taxon>Eukaryota</taxon>
        <taxon>Metazoa</taxon>
        <taxon>Chordata</taxon>
        <taxon>Craniata</taxon>
        <taxon>Vertebrata</taxon>
        <taxon>Euteleostomi</taxon>
        <taxon>Actinopterygii</taxon>
        <taxon>Neopterygii</taxon>
        <taxon>Teleostei</taxon>
        <taxon>Neoteleostei</taxon>
        <taxon>Acanthomorphata</taxon>
        <taxon>Gobiaria</taxon>
        <taxon>Gobiiformes</taxon>
        <taxon>Gobioidei</taxon>
        <taxon>Gobiidae</taxon>
        <taxon>Gobionellinae</taxon>
        <taxon>Mugilogobius</taxon>
    </lineage>
</organism>